<comment type="subcellular location">
    <subcellularLocation>
        <location evidence="1">Membrane</location>
        <topology evidence="1">Multi-pass membrane protein</topology>
    </subcellularLocation>
</comment>
<keyword evidence="3" id="KW-0812">Transmembrane</keyword>
<comment type="catalytic activity">
    <reaction evidence="7">
        <text>a 1,2-diacyl-sn-glycero-3-phosphocholine(in) = a 1,2-diacyl-sn-glycero-3-phosphocholine(out)</text>
        <dbReference type="Rhea" id="RHEA:38571"/>
        <dbReference type="ChEBI" id="CHEBI:57643"/>
    </reaction>
</comment>
<evidence type="ECO:0000256" key="2">
    <source>
        <dbReference type="ARBA" id="ARBA00009310"/>
    </source>
</evidence>
<proteinExistence type="inferred from homology"/>
<evidence type="ECO:0000256" key="10">
    <source>
        <dbReference type="ARBA" id="ARBA00040905"/>
    </source>
</evidence>
<sequence length="535" mass="62451">MWWPSLTLIFSGLFLAYIANSMLVIYYIFFPTPCPPTSNCIHSFLRTSPKLEMRVYTSLKQKASGEKNLKLLWKFDNFTVDAYEQRDFNVTLPQKVRQNGSMFLHCIVFPRGEDPFDRYTSYSSVSLTKYAVPKSKTFNLMGEVPSESEKPSKNTAKDRIVTHWKPKLTINVMSDMIPFERMAIPGEIYKYLKSTPQGDYLPMLYLDELSQRMKDLEEVTEDTKQMKLTINYAPISVGKLRMFSTMQESMKSLEGLGFTEKDTDEVKGIFTDTNFYLLMLTFFVAAVHLLFDFLAFKNDISYWRNRETMVGLSTRVVLWRCLSTIIIFLYLQNEETSLLVLVPAGVGTIIEIWKVKKAFKVRVDWQGWKPSVQLGTTTDKEKETEQFDSQAMKYLSYLLYPLCAAGAIYSLVYTPHKSWYSWCIQSAVNGVYAFGFLFMLPQLFVNYKMKSVAHLPWRAFMYKAFNTFIDDIFAFIITMPTAHRLACFRDDIVFFCYLYQRWLYPVDKKRVNEYGQSFDDQSTDQQEISQSKKKN</sequence>
<evidence type="ECO:0000256" key="9">
    <source>
        <dbReference type="ARBA" id="ARBA00036810"/>
    </source>
</evidence>
<name>A0A8J1Y933_OWEFU</name>
<comment type="catalytic activity">
    <reaction evidence="14">
        <text>a 6-(alpha-D-glucosaminyl)-1-(1,2-diacyl-sn-glycero-3-phospho)-1D-myo-inositol(in) = a 6-(alpha-D-glucosaminyl)-1-(1,2-diacyl-sn-glycero-3-phospho)-1D-myo-inositol(out)</text>
        <dbReference type="Rhea" id="RHEA:71491"/>
        <dbReference type="ChEBI" id="CHEBI:57997"/>
    </reaction>
</comment>
<reference evidence="15" key="1">
    <citation type="submission" date="2022-03" db="EMBL/GenBank/DDBJ databases">
        <authorList>
            <person name="Martin C."/>
        </authorList>
    </citation>
    <scope>NUCLEOTIDE SEQUENCE</scope>
</reference>
<evidence type="ECO:0000256" key="12">
    <source>
        <dbReference type="ARBA" id="ARBA00043155"/>
    </source>
</evidence>
<dbReference type="InterPro" id="IPR008429">
    <property type="entry name" value="CLPTM1"/>
</dbReference>
<evidence type="ECO:0000256" key="6">
    <source>
        <dbReference type="ARBA" id="ARBA00024615"/>
    </source>
</evidence>
<evidence type="ECO:0000256" key="11">
    <source>
        <dbReference type="ARBA" id="ARBA00042320"/>
    </source>
</evidence>
<evidence type="ECO:0000256" key="14">
    <source>
        <dbReference type="ARBA" id="ARBA00093208"/>
    </source>
</evidence>
<comment type="catalytic activity">
    <reaction evidence="8">
        <text>a 1,2-diacyl-sn-glycero-3-phospho-(1D-myo-inositol)(in) = a 1,2-diacyl-sn-glycero-3-phospho-(1D-myo-inositol)(out)</text>
        <dbReference type="Rhea" id="RHEA:38691"/>
        <dbReference type="ChEBI" id="CHEBI:57880"/>
    </reaction>
</comment>
<evidence type="ECO:0000256" key="13">
    <source>
        <dbReference type="ARBA" id="ARBA00045827"/>
    </source>
</evidence>
<dbReference type="Proteomes" id="UP000749559">
    <property type="component" value="Unassembled WGS sequence"/>
</dbReference>
<evidence type="ECO:0000256" key="4">
    <source>
        <dbReference type="ARBA" id="ARBA00022989"/>
    </source>
</evidence>
<dbReference type="OrthoDB" id="378564at2759"/>
<dbReference type="PANTHER" id="PTHR21347:SF0">
    <property type="entry name" value="LIPID SCRAMBLASE CLPTM1L"/>
    <property type="match status" value="1"/>
</dbReference>
<evidence type="ECO:0000313" key="16">
    <source>
        <dbReference type="Proteomes" id="UP000749559"/>
    </source>
</evidence>
<dbReference type="AlphaFoldDB" id="A0A8J1Y933"/>
<keyword evidence="5" id="KW-0472">Membrane</keyword>
<dbReference type="GO" id="GO:0016020">
    <property type="term" value="C:membrane"/>
    <property type="evidence" value="ECO:0007669"/>
    <property type="project" value="UniProtKB-SubCell"/>
</dbReference>
<comment type="catalytic activity">
    <reaction evidence="6">
        <text>a 1,2-diacyl-sn-glycero-3-phosphoethanolamine(in) = a 1,2-diacyl-sn-glycero-3-phosphoethanolamine(out)</text>
        <dbReference type="Rhea" id="RHEA:38895"/>
        <dbReference type="ChEBI" id="CHEBI:64612"/>
    </reaction>
</comment>
<comment type="catalytic activity">
    <reaction evidence="9">
        <text>6-(alpha-D-glucosaminyl)-(1-octadecanoyl,2-(9Z)-octadecenoyl-sn-glycero-3-phospho)-1D-myo-inositol(in) = 6-(alpha-D-glucosaminyl)-(1-octadecanoyl,2-(9Z)-octadecenoyl-sn-glycero-3-phospho)-1D-myo-inositol(out)</text>
        <dbReference type="Rhea" id="RHEA:71495"/>
        <dbReference type="ChEBI" id="CHEBI:190691"/>
    </reaction>
</comment>
<protein>
    <recommendedName>
        <fullName evidence="10">Lipid scramblase CLPTM1L</fullName>
    </recommendedName>
    <alternativeName>
        <fullName evidence="12">Cisplatin resistance-related protein 9</fullName>
    </alternativeName>
    <alternativeName>
        <fullName evidence="11">Cleft lip and palate transmembrane protein 1-like protein</fullName>
    </alternativeName>
</protein>
<accession>A0A8J1Y933</accession>
<dbReference type="EMBL" id="CAIIXF020000003">
    <property type="protein sequence ID" value="CAH1779814.1"/>
    <property type="molecule type" value="Genomic_DNA"/>
</dbReference>
<comment type="function">
    <text evidence="13">Scramblase that mediates the translocation of glucosaminylphosphatidylinositol (alpha-D-GlcN-(1-6)-(1,2-diacyl-sn-glycero-3-phospho)-1D-myo-inositol, GlcN-PI) across the endoplasmic reticulum (ER) membrane, from the cytosolic leaflet to the luminal leaflet of the ER membrane, where it participates in the biosynthesis of glycosylphosphatidylinositol (GPI). GPI is a lipid glycoconjugate involved in post-translational modification of proteins. Can also translocate 1,2-diacyl-sn-glycero-3-phospho-(1D-myo-inositol) (phosphatidylinositol or PI), as well as several other phospholipids (1,2-diacyl-sn-glycero-3-phosphocholine, 1,2-diacyl-sn-glycero-3-phosphoethanolamine), and N-acetylglucosaminylphosphatidylinositol (GlcNAc-PI) in vitro.</text>
</comment>
<gene>
    <name evidence="15" type="ORF">OFUS_LOCUS6584</name>
</gene>
<evidence type="ECO:0000256" key="5">
    <source>
        <dbReference type="ARBA" id="ARBA00023136"/>
    </source>
</evidence>
<comment type="similarity">
    <text evidence="2">Belongs to the CLPTM1 family.</text>
</comment>
<comment type="caution">
    <text evidence="15">The sequence shown here is derived from an EMBL/GenBank/DDBJ whole genome shotgun (WGS) entry which is preliminary data.</text>
</comment>
<evidence type="ECO:0000256" key="1">
    <source>
        <dbReference type="ARBA" id="ARBA00004141"/>
    </source>
</evidence>
<evidence type="ECO:0000256" key="3">
    <source>
        <dbReference type="ARBA" id="ARBA00022692"/>
    </source>
</evidence>
<dbReference type="GO" id="GO:0012505">
    <property type="term" value="C:endomembrane system"/>
    <property type="evidence" value="ECO:0007669"/>
    <property type="project" value="TreeGrafter"/>
</dbReference>
<evidence type="ECO:0000313" key="15">
    <source>
        <dbReference type="EMBL" id="CAH1779814.1"/>
    </source>
</evidence>
<keyword evidence="4" id="KW-1133">Transmembrane helix</keyword>
<organism evidence="15 16">
    <name type="scientific">Owenia fusiformis</name>
    <name type="common">Polychaete worm</name>
    <dbReference type="NCBI Taxonomy" id="6347"/>
    <lineage>
        <taxon>Eukaryota</taxon>
        <taxon>Metazoa</taxon>
        <taxon>Spiralia</taxon>
        <taxon>Lophotrochozoa</taxon>
        <taxon>Annelida</taxon>
        <taxon>Polychaeta</taxon>
        <taxon>Sedentaria</taxon>
        <taxon>Canalipalpata</taxon>
        <taxon>Sabellida</taxon>
        <taxon>Oweniida</taxon>
        <taxon>Oweniidae</taxon>
        <taxon>Owenia</taxon>
    </lineage>
</organism>
<dbReference type="PANTHER" id="PTHR21347">
    <property type="entry name" value="CLEFT LIP AND PALATE ASSOCIATED TRANSMEMBRANE PROTEIN-RELATED"/>
    <property type="match status" value="1"/>
</dbReference>
<evidence type="ECO:0000256" key="7">
    <source>
        <dbReference type="ARBA" id="ARBA00024631"/>
    </source>
</evidence>
<keyword evidence="16" id="KW-1185">Reference proteome</keyword>
<evidence type="ECO:0000256" key="8">
    <source>
        <dbReference type="ARBA" id="ARBA00035895"/>
    </source>
</evidence>
<dbReference type="Pfam" id="PF05602">
    <property type="entry name" value="CLPTM1"/>
    <property type="match status" value="1"/>
</dbReference>